<dbReference type="CDD" id="cd11721">
    <property type="entry name" value="FANCD2"/>
    <property type="match status" value="1"/>
</dbReference>
<evidence type="ECO:0000256" key="2">
    <source>
        <dbReference type="ARBA" id="ARBA00022499"/>
    </source>
</evidence>
<gene>
    <name evidence="8" type="primary">LOC101862679</name>
</gene>
<dbReference type="PANTHER" id="PTHR32086:SF0">
    <property type="entry name" value="FANCONI ANEMIA GROUP D2 PROTEIN"/>
    <property type="match status" value="1"/>
</dbReference>
<sequence>MASRKRRQSLVPSDLSNIAKKSKAKDDSYRKDNLLCELTKKAGLTLKNGKQPSVLDVSKAVFQKQLGLLLKNHSGDLLEDVETFLEEFGEYIDDQQRFHKSLQPCTVSDDSESTSGTVADSVLRLFLGVDVIQSPLMTLLLEKLQEFVGEEEDFIFHLGQKVYVPRLVLSQFRFLDRIVDGKELTKKLMEILGSSCLDVQKEIIACLPDIVEDSEHGEVAKKLRDELMSNKELTCPVIDALTYLSIPQDLVTEIRNSVLDMLKSFSICDLPIVVNFLLESITANDAQEVVTEIRSKVDFTSSSKLPAEELERVRTNIKLTVDALKGRMQFQRFVAEAWIKVIGAAKDSKVLDVFVLLILHWMNHKKAVESLVRNRIRAGLFTDFLLTKAFSSYSQVVREYFPSLQCLAQALLRSPEIVIGYCGSSVYSLAFTTFDAYCQQEIVGSLVTHIGSGFTGEIEAALDILADLVKKQPQVMARYAVFVKGVLDYLDHNNLTVGQIRKLYLLLAQLAYQNKAADGSYLQDDLHIIIRKQLTSTNSRYKRMGVTGAISVVHALASDTSDSEEELPADSYKQVIELLELVHKSGRRDPEMTALFLDSLATTIDTENLYSNVENWVAGNMVEAFEENYVMDVDGDDTELKEACPVTIESTYDLNKSESTIVINLVDLAQNLYDRTARRHLEADVSALCLCPLFHLVAVCTKKQSKGDLEAIDALLGCPVYMVEKTVSEKMATMSRKEKDIVCASVFLCINWFREIINSFASMSSAEVKGKVMMRLKHVCELTTILEKCLLQHPSFQPPPASFDLENSFSKTDASTSSAKPSAGGAEKKKGKKGGGKGKKGKENLEVSGASQLDKTNTQGSQALQKGSEEDSSDKEDQTMNMSVYRQYFRELDISVFTILKAGLVTRAALDSEMNTKATEQLQIGLPELQFLLEDLSLKLSHALVATATKRRSFLKTKSNKTVGFSSLDTYSPAEVAERAVKLLPCLLDHLEEACTFFQTLVAENDGVEDGPGRFTPEALAVSACYHLTLQCLLSLFSWNGFASDTHKPLLKEALLIVFRRMRASQDQSSFVSQQDSLSCTFQYLSNFVETIPTLEAAVTLLKLLAGLAERAGSEQMNVKLTKQAKAFLKREWRGADGERLKGAKHNELLLVVVKTYIVYCSEPLDALEEITTKGLAELANEDKDGCAEEFVSLNRHSFSTFYKVVLTELISHIKQIPALKKNDSEQVKEDRLLSWMMAVKVLHVAVSLIKVFSARGNLSAALKFGRQFVEIFLRLGMPLLDVTFRRHHEEVEKLLRSLQQSTRMLHHMCGHSKINKDVALINQVPMLKRSLEAFVYRVKAMLTLNNCQDAFWMGNLKNRTLKGEEILTQQSSIASSGETTANEDADENEEENQGDEDEDGDSEVELEAEVPEQETNADGGSYSEIF</sequence>
<feature type="compositionally biased region" description="Acidic residues" evidence="6">
    <location>
        <begin position="1382"/>
        <end position="1413"/>
    </location>
</feature>
<feature type="compositionally biased region" description="Polar residues" evidence="6">
    <location>
        <begin position="849"/>
        <end position="865"/>
    </location>
</feature>
<keyword evidence="3" id="KW-0832">Ubl conjugation</keyword>
<organism evidence="7 8">
    <name type="scientific">Aplysia californica</name>
    <name type="common">California sea hare</name>
    <dbReference type="NCBI Taxonomy" id="6500"/>
    <lineage>
        <taxon>Eukaryota</taxon>
        <taxon>Metazoa</taxon>
        <taxon>Spiralia</taxon>
        <taxon>Lophotrochozoa</taxon>
        <taxon>Mollusca</taxon>
        <taxon>Gastropoda</taxon>
        <taxon>Heterobranchia</taxon>
        <taxon>Euthyneura</taxon>
        <taxon>Tectipleura</taxon>
        <taxon>Aplysiida</taxon>
        <taxon>Aplysioidea</taxon>
        <taxon>Aplysiidae</taxon>
        <taxon>Aplysia</taxon>
    </lineage>
</organism>
<comment type="subcellular location">
    <subcellularLocation>
        <location evidence="1">Nucleus</location>
    </subcellularLocation>
</comment>
<proteinExistence type="inferred from homology"/>
<keyword evidence="4" id="KW-0539">Nucleus</keyword>
<evidence type="ECO:0000256" key="5">
    <source>
        <dbReference type="ARBA" id="ARBA00093456"/>
    </source>
</evidence>
<dbReference type="Proteomes" id="UP000694888">
    <property type="component" value="Unplaced"/>
</dbReference>
<feature type="region of interest" description="Disordered" evidence="6">
    <location>
        <begin position="802"/>
        <end position="879"/>
    </location>
</feature>
<keyword evidence="2" id="KW-1017">Isopeptide bond</keyword>
<evidence type="ECO:0000256" key="3">
    <source>
        <dbReference type="ARBA" id="ARBA00022843"/>
    </source>
</evidence>
<evidence type="ECO:0000256" key="6">
    <source>
        <dbReference type="SAM" id="MobiDB-lite"/>
    </source>
</evidence>
<dbReference type="PANTHER" id="PTHR32086">
    <property type="entry name" value="FANCONI ANEMIA GROUP D2 PROTEIN"/>
    <property type="match status" value="1"/>
</dbReference>
<feature type="compositionally biased region" description="Polar residues" evidence="6">
    <location>
        <begin position="805"/>
        <end position="820"/>
    </location>
</feature>
<feature type="region of interest" description="Disordered" evidence="6">
    <location>
        <begin position="1"/>
        <end position="24"/>
    </location>
</feature>
<evidence type="ECO:0000256" key="1">
    <source>
        <dbReference type="ARBA" id="ARBA00004123"/>
    </source>
</evidence>
<evidence type="ECO:0000313" key="8">
    <source>
        <dbReference type="RefSeq" id="XP_005107672.1"/>
    </source>
</evidence>
<dbReference type="InterPro" id="IPR029448">
    <property type="entry name" value="FANCD2"/>
</dbReference>
<comment type="similarity">
    <text evidence="5">Belongs to the Fanconi anemia protein FANCD2 family.</text>
</comment>
<dbReference type="InterPro" id="IPR016024">
    <property type="entry name" value="ARM-type_fold"/>
</dbReference>
<accession>A0ABM0K350</accession>
<evidence type="ECO:0000313" key="7">
    <source>
        <dbReference type="Proteomes" id="UP000694888"/>
    </source>
</evidence>
<dbReference type="RefSeq" id="XP_005107672.1">
    <property type="nucleotide sequence ID" value="XM_005107615.3"/>
</dbReference>
<feature type="region of interest" description="Disordered" evidence="6">
    <location>
        <begin position="1370"/>
        <end position="1427"/>
    </location>
</feature>
<keyword evidence="7" id="KW-1185">Reference proteome</keyword>
<dbReference type="GeneID" id="101862679"/>
<evidence type="ECO:0000256" key="4">
    <source>
        <dbReference type="ARBA" id="ARBA00023242"/>
    </source>
</evidence>
<feature type="compositionally biased region" description="Basic residues" evidence="6">
    <location>
        <begin position="829"/>
        <end position="840"/>
    </location>
</feature>
<dbReference type="Pfam" id="PF14631">
    <property type="entry name" value="FancD2"/>
    <property type="match status" value="1"/>
</dbReference>
<dbReference type="SUPFAM" id="SSF48371">
    <property type="entry name" value="ARM repeat"/>
    <property type="match status" value="1"/>
</dbReference>
<name>A0ABM0K350_APLCA</name>
<protein>
    <submittedName>
        <fullName evidence="8">Fanconi anemia group D2 protein</fullName>
    </submittedName>
</protein>
<reference evidence="8" key="1">
    <citation type="submission" date="2025-08" db="UniProtKB">
        <authorList>
            <consortium name="RefSeq"/>
        </authorList>
    </citation>
    <scope>IDENTIFICATION</scope>
</reference>